<reference evidence="1 2" key="1">
    <citation type="submission" date="2018-06" db="EMBL/GenBank/DDBJ databases">
        <authorList>
            <consortium name="Pathogen Informatics"/>
            <person name="Doyle S."/>
        </authorList>
    </citation>
    <scope>NUCLEOTIDE SEQUENCE [LARGE SCALE GENOMIC DNA]</scope>
    <source>
        <strain evidence="1 2">NCTC11978</strain>
    </source>
</reference>
<proteinExistence type="predicted"/>
<accession>A0A378IQB7</accession>
<evidence type="ECO:0000313" key="2">
    <source>
        <dbReference type="Proteomes" id="UP000254033"/>
    </source>
</evidence>
<protein>
    <recommendedName>
        <fullName evidence="3">F-box domain-containing protein</fullName>
    </recommendedName>
</protein>
<dbReference type="Proteomes" id="UP000254033">
    <property type="component" value="Unassembled WGS sequence"/>
</dbReference>
<name>A0A378IQB7_9GAMM</name>
<dbReference type="AlphaFoldDB" id="A0A378IQB7"/>
<evidence type="ECO:0000313" key="1">
    <source>
        <dbReference type="EMBL" id="STX37418.1"/>
    </source>
</evidence>
<evidence type="ECO:0008006" key="3">
    <source>
        <dbReference type="Google" id="ProtNLM"/>
    </source>
</evidence>
<organism evidence="1 2">
    <name type="scientific">Legionella feeleii</name>
    <dbReference type="NCBI Taxonomy" id="453"/>
    <lineage>
        <taxon>Bacteria</taxon>
        <taxon>Pseudomonadati</taxon>
        <taxon>Pseudomonadota</taxon>
        <taxon>Gammaproteobacteria</taxon>
        <taxon>Legionellales</taxon>
        <taxon>Legionellaceae</taxon>
        <taxon>Legionella</taxon>
    </lineage>
</organism>
<dbReference type="EMBL" id="UGNY01000001">
    <property type="protein sequence ID" value="STX37418.1"/>
    <property type="molecule type" value="Genomic_DNA"/>
</dbReference>
<gene>
    <name evidence="1" type="ORF">NCTC11978_00585</name>
</gene>
<sequence>MVTSDCQLNEQLYAFAFLIINDLNKGVHMGKLTAATAPAEVLDHLSSFFDTRAKVLAGAVCRHWRNSIPPVQRLFIIGSPVLVQTKEREWHTPLATEIEQSFAKIPEDGFIVFPSAEDAYLYAHNAFHRPQDNPNYNDGIAGSGVVQQSFLVSRSNRYDSTLYHPVVFEVAFDNKKRIETQWHPFNFMNLGGESRTILIGQIKNTNCKKNLTILSARLAIESIGPQKLPEPVILHDSKAEKDPGRNIKIEEQKSQKGQCILM</sequence>